<comment type="caution">
    <text evidence="5">The sequence shown here is derived from an EMBL/GenBank/DDBJ whole genome shotgun (WGS) entry which is preliminary data.</text>
</comment>
<dbReference type="OrthoDB" id="9805029at2"/>
<dbReference type="AlphaFoldDB" id="A0A2N9VYC8"/>
<dbReference type="InterPro" id="IPR027417">
    <property type="entry name" value="P-loop_NTPase"/>
</dbReference>
<evidence type="ECO:0000256" key="1">
    <source>
        <dbReference type="ARBA" id="ARBA00005417"/>
    </source>
</evidence>
<dbReference type="PANTHER" id="PTHR43790">
    <property type="entry name" value="CARBOHYDRATE TRANSPORT ATP-BINDING PROTEIN MG119-RELATED"/>
    <property type="match status" value="1"/>
</dbReference>
<dbReference type="Pfam" id="PF00005">
    <property type="entry name" value="ABC_tran"/>
    <property type="match status" value="2"/>
</dbReference>
<dbReference type="SUPFAM" id="SSF52540">
    <property type="entry name" value="P-loop containing nucleoside triphosphate hydrolases"/>
    <property type="match status" value="2"/>
</dbReference>
<dbReference type="PROSITE" id="PS00211">
    <property type="entry name" value="ABC_TRANSPORTER_1"/>
    <property type="match status" value="1"/>
</dbReference>
<dbReference type="Gene3D" id="3.40.50.300">
    <property type="entry name" value="P-loop containing nucleotide triphosphate hydrolases"/>
    <property type="match status" value="2"/>
</dbReference>
<evidence type="ECO:0000256" key="3">
    <source>
        <dbReference type="ARBA" id="ARBA00022840"/>
    </source>
</evidence>
<evidence type="ECO:0000313" key="5">
    <source>
        <dbReference type="EMBL" id="PIO44496.1"/>
    </source>
</evidence>
<dbReference type="InterPro" id="IPR050107">
    <property type="entry name" value="ABC_carbohydrate_import_ATPase"/>
</dbReference>
<dbReference type="InterPro" id="IPR017871">
    <property type="entry name" value="ABC_transporter-like_CS"/>
</dbReference>
<dbReference type="KEGG" id="pht:BLM14_25350"/>
<keyword evidence="3" id="KW-0067">ATP-binding</keyword>
<evidence type="ECO:0000259" key="4">
    <source>
        <dbReference type="PROSITE" id="PS50893"/>
    </source>
</evidence>
<dbReference type="InterPro" id="IPR003593">
    <property type="entry name" value="AAA+_ATPase"/>
</dbReference>
<keyword evidence="2" id="KW-0547">Nucleotide-binding</keyword>
<feature type="domain" description="ABC transporter" evidence="4">
    <location>
        <begin position="253"/>
        <end position="498"/>
    </location>
</feature>
<dbReference type="SMART" id="SM00382">
    <property type="entry name" value="AAA"/>
    <property type="match status" value="1"/>
</dbReference>
<evidence type="ECO:0000256" key="2">
    <source>
        <dbReference type="ARBA" id="ARBA00022741"/>
    </source>
</evidence>
<comment type="similarity">
    <text evidence="1">Belongs to the ABC transporter superfamily.</text>
</comment>
<dbReference type="Proteomes" id="UP000232163">
    <property type="component" value="Unassembled WGS sequence"/>
</dbReference>
<gene>
    <name evidence="5" type="ORF">B5P45_11480</name>
</gene>
<dbReference type="PANTHER" id="PTHR43790:SF4">
    <property type="entry name" value="GUANOSINE IMPORT ATP-BINDING PROTEIN NUPO"/>
    <property type="match status" value="1"/>
</dbReference>
<keyword evidence="6" id="KW-1185">Reference proteome</keyword>
<accession>A0A2N9VYC8</accession>
<dbReference type="EMBL" id="MZMT01000028">
    <property type="protein sequence ID" value="PIO44496.1"/>
    <property type="molecule type" value="Genomic_DNA"/>
</dbReference>
<dbReference type="InterPro" id="IPR003439">
    <property type="entry name" value="ABC_transporter-like_ATP-bd"/>
</dbReference>
<dbReference type="GO" id="GO:0005524">
    <property type="term" value="F:ATP binding"/>
    <property type="evidence" value="ECO:0007669"/>
    <property type="project" value="UniProtKB-KW"/>
</dbReference>
<reference evidence="6" key="1">
    <citation type="journal article" date="2017" name="Int J Environ Stud">
        <title>Does the Miocene-Pliocene relict legume Oxytropis triphylla form nitrogen-fixing nodules with a combination of bacterial strains?</title>
        <authorList>
            <person name="Safronova V."/>
            <person name="Belimov A."/>
            <person name="Sazanova A."/>
            <person name="Kuznetsova I."/>
            <person name="Popova J."/>
            <person name="Andronov E."/>
            <person name="Verkhozina A."/>
            <person name="Tikhonovich I."/>
        </authorList>
    </citation>
    <scope>NUCLEOTIDE SEQUENCE [LARGE SCALE GENOMIC DNA]</scope>
    <source>
        <strain evidence="6">Tri-38</strain>
    </source>
</reference>
<dbReference type="PROSITE" id="PS50893">
    <property type="entry name" value="ABC_TRANSPORTER_2"/>
    <property type="match status" value="2"/>
</dbReference>
<organism evidence="5 6">
    <name type="scientific">Phyllobacterium zundukense</name>
    <dbReference type="NCBI Taxonomy" id="1867719"/>
    <lineage>
        <taxon>Bacteria</taxon>
        <taxon>Pseudomonadati</taxon>
        <taxon>Pseudomonadota</taxon>
        <taxon>Alphaproteobacteria</taxon>
        <taxon>Hyphomicrobiales</taxon>
        <taxon>Phyllobacteriaceae</taxon>
        <taxon>Phyllobacterium</taxon>
    </lineage>
</organism>
<sequence length="507" mass="54085">MRDAVINEPSVNAAVDCQQLCLSFGSLRALDHADLRIVRGRILALVGENGAGKSTLVRVIAGELTPDEGMVEVNGTVALVRQQLSIAADLTVLENIVFGAEHARGRNMLGAGLRGIDWCERRRRIVEFMDQTGLNVPLDRPAGTLAPGLQQRAELLGALLRGADILLLDEPTTYLAPDEVDGLFTIIRGLAKAGVSTVFISHKLREVVAHCDEVVVLRKGRSVARFERKPFDLSVIGQSMTGVGTLTSKPKAVESSPARFEGDGQTRLVAAHGSLQVAAGEIVGIAGVAGNGQDELLATLAGVDSDERYQPVLFDGADMTAATNWERRRRGLRLIPSNVKAAGSAVSASLVDTVLTAMVPDRFRNKWGFVRRQFAEEATQKLIEEAGVVASGPHQLAGELSGGNLQRLVVARELDGASVLVAHEPTRGVDFAASMAIRDRLKRFAAEGGAVLLLTSDLEELIELSDRAHVLYDHELGPSWPRGDLSIERLGELMGGLSAGSKMLGGS</sequence>
<protein>
    <recommendedName>
        <fullName evidence="4">ABC transporter domain-containing protein</fullName>
    </recommendedName>
</protein>
<dbReference type="CDD" id="cd03216">
    <property type="entry name" value="ABC_Carb_Monos_I"/>
    <property type="match status" value="1"/>
</dbReference>
<dbReference type="GO" id="GO:0016887">
    <property type="term" value="F:ATP hydrolysis activity"/>
    <property type="evidence" value="ECO:0007669"/>
    <property type="project" value="InterPro"/>
</dbReference>
<evidence type="ECO:0000313" key="6">
    <source>
        <dbReference type="Proteomes" id="UP000232163"/>
    </source>
</evidence>
<name>A0A2N9VYC8_9HYPH</name>
<proteinExistence type="inferred from homology"/>
<feature type="domain" description="ABC transporter" evidence="4">
    <location>
        <begin position="15"/>
        <end position="244"/>
    </location>
</feature>